<dbReference type="Proteomes" id="UP000028702">
    <property type="component" value="Unassembled WGS sequence"/>
</dbReference>
<evidence type="ECO:0000313" key="1">
    <source>
        <dbReference type="EMBL" id="GAK44811.1"/>
    </source>
</evidence>
<organism evidence="1 2">
    <name type="scientific">Tepidicaulis marinus</name>
    <dbReference type="NCBI Taxonomy" id="1333998"/>
    <lineage>
        <taxon>Bacteria</taxon>
        <taxon>Pseudomonadati</taxon>
        <taxon>Pseudomonadota</taxon>
        <taxon>Alphaproteobacteria</taxon>
        <taxon>Hyphomicrobiales</taxon>
        <taxon>Parvibaculaceae</taxon>
        <taxon>Tepidicaulis</taxon>
    </lineage>
</organism>
<accession>A0A081B9U3</accession>
<name>A0A081B9U3_9HYPH</name>
<dbReference type="EMBL" id="BBIO01000005">
    <property type="protein sequence ID" value="GAK44811.1"/>
    <property type="molecule type" value="Genomic_DNA"/>
</dbReference>
<dbReference type="Gene3D" id="1.50.10.10">
    <property type="match status" value="1"/>
</dbReference>
<keyword evidence="2" id="KW-1185">Reference proteome</keyword>
<dbReference type="STRING" id="1333998.M2A_1310"/>
<dbReference type="SUPFAM" id="SSF48208">
    <property type="entry name" value="Six-hairpin glycosidases"/>
    <property type="match status" value="1"/>
</dbReference>
<comment type="caution">
    <text evidence="1">The sequence shown here is derived from an EMBL/GenBank/DDBJ whole genome shotgun (WGS) entry which is preliminary data.</text>
</comment>
<proteinExistence type="predicted"/>
<reference evidence="1 2" key="1">
    <citation type="submission" date="2014-07" db="EMBL/GenBank/DDBJ databases">
        <title>Tepidicaulis marinum gen. nov., sp. nov., a novel marine bacterium denitrifying nitrate to nitrous oxide strictly under microaerobic conditions.</title>
        <authorList>
            <person name="Takeuchi M."/>
            <person name="Yamagishi T."/>
            <person name="Kamagata Y."/>
            <person name="Oshima K."/>
            <person name="Hattori M."/>
            <person name="Katayama T."/>
            <person name="Hanada S."/>
            <person name="Tamaki H."/>
            <person name="Marumo K."/>
            <person name="Maeda H."/>
            <person name="Nedachi M."/>
            <person name="Iwasaki W."/>
            <person name="Suwa Y."/>
            <person name="Sakata S."/>
        </authorList>
    </citation>
    <scope>NUCLEOTIDE SEQUENCE [LARGE SCALE GENOMIC DNA]</scope>
    <source>
        <strain evidence="1 2">MA2</strain>
    </source>
</reference>
<protein>
    <submittedName>
        <fullName evidence="1">Conserved protein</fullName>
    </submittedName>
</protein>
<dbReference type="GO" id="GO:0005975">
    <property type="term" value="P:carbohydrate metabolic process"/>
    <property type="evidence" value="ECO:0007669"/>
    <property type="project" value="InterPro"/>
</dbReference>
<dbReference type="eggNOG" id="COG3387">
    <property type="taxonomic scope" value="Bacteria"/>
</dbReference>
<sequence>MTYLSFGDRLPEGFFDGSVRRILELQRDNGAIPWYDGGVIDPWNHTEAAMGLATLGETEAARRAFRYLMDTQLEDGSWHGELGSAVPMDEEEQRFTGDEEDVPDPIRDTNFAAYIATGAWHHYLLDGDLSHLKTLWPHVKAAIDWVVAHQSPHGDIRWAADEPRTPEDDALITGCSSIYKSLECAIFIAQRLGEPSRHWAEARMRLGEALREKPHRFDRTWEPKDRFSMDWYYPVLAGVFTGQAARDRLASKWDIFVAEGKGCRCVLDQPWVTVAESAELCLALLVSGERKKAETLLSWIHQWRADCGAYWMGYQFENAVAWPDEKPAWTAAAVILATDAVIGMTPAAPLFSGRHLAEAAE</sequence>
<gene>
    <name evidence="1" type="ORF">M2A_1310</name>
</gene>
<dbReference type="AlphaFoldDB" id="A0A081B9U3"/>
<dbReference type="InterPro" id="IPR008928">
    <property type="entry name" value="6-hairpin_glycosidase_sf"/>
</dbReference>
<dbReference type="RefSeq" id="WP_045444702.1">
    <property type="nucleotide sequence ID" value="NZ_BBIO01000005.1"/>
</dbReference>
<dbReference type="InterPro" id="IPR012341">
    <property type="entry name" value="6hp_glycosidase-like_sf"/>
</dbReference>
<evidence type="ECO:0000313" key="2">
    <source>
        <dbReference type="Proteomes" id="UP000028702"/>
    </source>
</evidence>